<comment type="caution">
    <text evidence="1">The sequence shown here is derived from an EMBL/GenBank/DDBJ whole genome shotgun (WGS) entry which is preliminary data.</text>
</comment>
<dbReference type="Proteomes" id="UP001597380">
    <property type="component" value="Unassembled WGS sequence"/>
</dbReference>
<dbReference type="EMBL" id="JBHUHT010000012">
    <property type="protein sequence ID" value="MFD2096319.1"/>
    <property type="molecule type" value="Genomic_DNA"/>
</dbReference>
<sequence length="696" mass="77536">MSLLRGLIILGILLLGFVSYLLLAPTSLPPRPSINPALLPNDSTPLEDAVQNSSNKPLETVLKAQAECEASELSFYQASVEAGETIHSQLTLAIDEGLSVGALQLLKQSLQPHELWQFSRTPESALENQVELPDVQQLALIGRLKQRVAAQDWEGLLSDIESGDIDLSYPINEWSVLPGVEIDPPAFKLNRTLGVMLMLDRGNRFPNSLLEAISERYQPSEDELISLLLMDSGNQASLNSSPWLAKYREGVSQGFYEPGGLLRAAAQQGDMLLLQQAFDLGATVDAGPDEATALEHALAGLARFDSADPTMFQQSYGSIIELLIDQGDSASVRRPDGNYDLMHLWAWNQDLTEETAALLAGLEIPQRNIESALSGEQLQRLQLLREQLSVSFKSLEQIKDAERIEIACAETLERLLGHDAAQWQAFDSFDELKSLDSVAPEAEERLLDDLYAKDPSLVDARLLSMTPEEPYQDSESRRSSMDELTSPDFVTLLQALQQSETDWRLQLRDYLTNNNLSEPQLNALFKMAYSRVDANGTSPELNVLVGLGFLPQYDEVVAMVSFNQFTTLRALNNAGLDLNNYYDAAGRPLSFSAIQNGYPELSFWLVEQAVTETLEPRSSDPLDALLEQFAEDGTHPLWLAQMPMLLRQVEVRESHLNRMAALKFLRPQRFQQLVTRYPSLTPLASNRPLRLDGIRW</sequence>
<reference evidence="2" key="1">
    <citation type="journal article" date="2019" name="Int. J. Syst. Evol. Microbiol.">
        <title>The Global Catalogue of Microorganisms (GCM) 10K type strain sequencing project: providing services to taxonomists for standard genome sequencing and annotation.</title>
        <authorList>
            <consortium name="The Broad Institute Genomics Platform"/>
            <consortium name="The Broad Institute Genome Sequencing Center for Infectious Disease"/>
            <person name="Wu L."/>
            <person name="Ma J."/>
        </authorList>
    </citation>
    <scope>NUCLEOTIDE SEQUENCE [LARGE SCALE GENOMIC DNA]</scope>
    <source>
        <strain evidence="2">CGMCC 1.10992</strain>
    </source>
</reference>
<keyword evidence="2" id="KW-1185">Reference proteome</keyword>
<evidence type="ECO:0000313" key="1">
    <source>
        <dbReference type="EMBL" id="MFD2096319.1"/>
    </source>
</evidence>
<gene>
    <name evidence="1" type="ORF">ACFSJ3_10020</name>
</gene>
<evidence type="ECO:0008006" key="3">
    <source>
        <dbReference type="Google" id="ProtNLM"/>
    </source>
</evidence>
<protein>
    <recommendedName>
        <fullName evidence="3">Ankyrin repeat domain-containing protein</fullName>
    </recommendedName>
</protein>
<evidence type="ECO:0000313" key="2">
    <source>
        <dbReference type="Proteomes" id="UP001597380"/>
    </source>
</evidence>
<organism evidence="1 2">
    <name type="scientific">Corallincola platygyrae</name>
    <dbReference type="NCBI Taxonomy" id="1193278"/>
    <lineage>
        <taxon>Bacteria</taxon>
        <taxon>Pseudomonadati</taxon>
        <taxon>Pseudomonadota</taxon>
        <taxon>Gammaproteobacteria</taxon>
        <taxon>Alteromonadales</taxon>
        <taxon>Psychromonadaceae</taxon>
        <taxon>Corallincola</taxon>
    </lineage>
</organism>
<dbReference type="RefSeq" id="WP_345339299.1">
    <property type="nucleotide sequence ID" value="NZ_BAABLI010000008.1"/>
</dbReference>
<proteinExistence type="predicted"/>
<name>A0ABW4XQL9_9GAMM</name>
<accession>A0ABW4XQL9</accession>